<keyword evidence="3" id="KW-1185">Reference proteome</keyword>
<evidence type="ECO:0000256" key="1">
    <source>
        <dbReference type="SAM" id="MobiDB-lite"/>
    </source>
</evidence>
<evidence type="ECO:0000313" key="3">
    <source>
        <dbReference type="Proteomes" id="UP000290365"/>
    </source>
</evidence>
<dbReference type="AlphaFoldDB" id="A0A4P6JMQ9"/>
<protein>
    <submittedName>
        <fullName evidence="2">Uncharacterized protein</fullName>
    </submittedName>
</protein>
<dbReference type="KEGG" id="kbs:EPA93_11370"/>
<gene>
    <name evidence="2" type="ORF">EPA93_11370</name>
</gene>
<feature type="compositionally biased region" description="Polar residues" evidence="1">
    <location>
        <begin position="116"/>
        <end position="125"/>
    </location>
</feature>
<evidence type="ECO:0000313" key="2">
    <source>
        <dbReference type="EMBL" id="QBD76568.1"/>
    </source>
</evidence>
<dbReference type="Proteomes" id="UP000290365">
    <property type="component" value="Chromosome"/>
</dbReference>
<sequence length="191" mass="21329">MYTKDLIKLLQLLEVSQQSGLLVIGREGESWQAFVLLQAGHVLACQIDDLRQGRGVICGARALGWLGQRGALEWRLEKQAVQQEVLLSASFLQPDSQREEPSPSTEAKLWGGAHRQISSPHSPSSLPRVPYRIGTTVGGSGLRSREARQIFALVDGKRTPEDIARLLHKSLHEIVPVLREMERLGLIRYEH</sequence>
<proteinExistence type="predicted"/>
<feature type="region of interest" description="Disordered" evidence="1">
    <location>
        <begin position="92"/>
        <end position="130"/>
    </location>
</feature>
<organism evidence="2 3">
    <name type="scientific">Ktedonosporobacter rubrisoli</name>
    <dbReference type="NCBI Taxonomy" id="2509675"/>
    <lineage>
        <taxon>Bacteria</taxon>
        <taxon>Bacillati</taxon>
        <taxon>Chloroflexota</taxon>
        <taxon>Ktedonobacteria</taxon>
        <taxon>Ktedonobacterales</taxon>
        <taxon>Ktedonosporobacteraceae</taxon>
        <taxon>Ktedonosporobacter</taxon>
    </lineage>
</organism>
<dbReference type="OrthoDB" id="160863at2"/>
<dbReference type="RefSeq" id="WP_129887472.1">
    <property type="nucleotide sequence ID" value="NZ_CP035758.1"/>
</dbReference>
<name>A0A4P6JMQ9_KTERU</name>
<accession>A0A4P6JMQ9</accession>
<dbReference type="EMBL" id="CP035758">
    <property type="protein sequence ID" value="QBD76568.1"/>
    <property type="molecule type" value="Genomic_DNA"/>
</dbReference>
<reference evidence="2 3" key="1">
    <citation type="submission" date="2019-01" db="EMBL/GenBank/DDBJ databases">
        <title>Ktedonosporobacter rubrisoli SCAWS-G2.</title>
        <authorList>
            <person name="Huang Y."/>
            <person name="Yan B."/>
        </authorList>
    </citation>
    <scope>NUCLEOTIDE SEQUENCE [LARGE SCALE GENOMIC DNA]</scope>
    <source>
        <strain evidence="2 3">SCAWS-G2</strain>
    </source>
</reference>